<evidence type="ECO:0000313" key="3">
    <source>
        <dbReference type="Proteomes" id="UP000178912"/>
    </source>
</evidence>
<reference evidence="3" key="1">
    <citation type="submission" date="2016-03" db="EMBL/GenBank/DDBJ databases">
        <authorList>
            <person name="Guldener U."/>
        </authorList>
    </citation>
    <scope>NUCLEOTIDE SEQUENCE [LARGE SCALE GENOMIC DNA]</scope>
    <source>
        <strain evidence="3">04CH-RAC-A.6.1</strain>
    </source>
</reference>
<gene>
    <name evidence="2" type="ORF">RAG0_02343</name>
</gene>
<keyword evidence="3" id="KW-1185">Reference proteome</keyword>
<dbReference type="EMBL" id="FJUX01000009">
    <property type="protein sequence ID" value="CZS91807.1"/>
    <property type="molecule type" value="Genomic_DNA"/>
</dbReference>
<sequence length="692" mass="78738">MANLSPPPGMITSQEKRGRPRQKPANPPISQRTLEQRHTKGLNSEENTSDDEDESFSPSEEELHPPKRGPGRPPGSRNTHRAQSPELGRHHEPGSDQETAPSLQKKKPKGPAGPSKTSLGKRKRDSPDADEVELRTRPGNMDSDSDGSQFIRDDNDSRSEEEDENGDIQTRLPQPSLGGQFRVSQATQGQRSTRDRDISLKDRSLYSLPDICLSSIGPDISKEQARYLKCPASVRTTSKGLRFIKDPIPNELDFELSEEIVYDDEWTEEDHKEWSQRWKKTDELCLQAMQSGELALWRRSMQLYVIWDNEIYGIENQNWGQQFSNLMIKVLTCAAFASNLKFLRYILQYALHSRVGQSSCPRPSENDLDEDIDWLGDSLEFARELALVTQPGEEATIQDAVSRFHKRQLRGLRTLHWKLLDELKRQVVPDENVKNGYHKKFTPQGLSNRDLQNIIDAWDKRYIIRRDQRGAWKTIKEYVDGYQATSNSDRGKFREGEPERAAVVWSKRRDWILYTRALDISNRRRYGDPSDKTTAKNRQAGTPADNDLGETSDRAQEHDEEPNLNVNEYAQFGPGYNDEHLNYSDEEPMQPDDDDLFKDPKTPQASPLFDHHQLSEIQEALVKPREVVASPVLGIEVTSTPPGTAASIERDDLMQGEVPVNAPSDLDDTNANIVPSWADLQKQIQDLLRGSL</sequence>
<feature type="region of interest" description="Disordered" evidence="1">
    <location>
        <begin position="1"/>
        <end position="197"/>
    </location>
</feature>
<feature type="compositionally biased region" description="Acidic residues" evidence="1">
    <location>
        <begin position="584"/>
        <end position="594"/>
    </location>
</feature>
<feature type="compositionally biased region" description="Basic and acidic residues" evidence="1">
    <location>
        <begin position="523"/>
        <end position="534"/>
    </location>
</feature>
<name>A0A1E1K103_9HELO</name>
<feature type="region of interest" description="Disordered" evidence="1">
    <location>
        <begin position="523"/>
        <end position="594"/>
    </location>
</feature>
<dbReference type="Proteomes" id="UP000178912">
    <property type="component" value="Unassembled WGS sequence"/>
</dbReference>
<organism evidence="2 3">
    <name type="scientific">Rhynchosporium agropyri</name>
    <dbReference type="NCBI Taxonomy" id="914238"/>
    <lineage>
        <taxon>Eukaryota</taxon>
        <taxon>Fungi</taxon>
        <taxon>Dikarya</taxon>
        <taxon>Ascomycota</taxon>
        <taxon>Pezizomycotina</taxon>
        <taxon>Leotiomycetes</taxon>
        <taxon>Helotiales</taxon>
        <taxon>Ploettnerulaceae</taxon>
        <taxon>Rhynchosporium</taxon>
    </lineage>
</organism>
<accession>A0A1E1K103</accession>
<protein>
    <submittedName>
        <fullName evidence="2">Uncharacterized protein</fullName>
    </submittedName>
</protein>
<proteinExistence type="predicted"/>
<dbReference type="AlphaFoldDB" id="A0A1E1K103"/>
<feature type="compositionally biased region" description="Polar residues" evidence="1">
    <location>
        <begin position="182"/>
        <end position="191"/>
    </location>
</feature>
<evidence type="ECO:0000313" key="2">
    <source>
        <dbReference type="EMBL" id="CZS91807.1"/>
    </source>
</evidence>
<dbReference type="OrthoDB" id="3532066at2759"/>
<evidence type="ECO:0000256" key="1">
    <source>
        <dbReference type="SAM" id="MobiDB-lite"/>
    </source>
</evidence>